<dbReference type="Proteomes" id="UP000055136">
    <property type="component" value="Chromosome"/>
</dbReference>
<dbReference type="Gene3D" id="3.40.50.720">
    <property type="entry name" value="NAD(P)-binding Rossmann-like Domain"/>
    <property type="match status" value="1"/>
</dbReference>
<dbReference type="GO" id="GO:0009073">
    <property type="term" value="P:aromatic amino acid family biosynthetic process"/>
    <property type="evidence" value="ECO:0007669"/>
    <property type="project" value="UniProtKB-KW"/>
</dbReference>
<comment type="similarity">
    <text evidence="8">Belongs to the shikimate dehydrogenase family.</text>
</comment>
<dbReference type="Pfam" id="PF18317">
    <property type="entry name" value="SDH_C"/>
    <property type="match status" value="1"/>
</dbReference>
<dbReference type="EMBL" id="CP013099">
    <property type="protein sequence ID" value="ALP52054.1"/>
    <property type="molecule type" value="Genomic_DNA"/>
</dbReference>
<evidence type="ECO:0000256" key="6">
    <source>
        <dbReference type="ARBA" id="ARBA00023141"/>
    </source>
</evidence>
<feature type="binding site" evidence="8">
    <location>
        <position position="251"/>
    </location>
    <ligand>
        <name>shikimate</name>
        <dbReference type="ChEBI" id="CHEBI:36208"/>
    </ligand>
</feature>
<dbReference type="EC" id="1.1.1.25" evidence="2 8"/>
<dbReference type="Pfam" id="PF08501">
    <property type="entry name" value="Shikimate_dh_N"/>
    <property type="match status" value="1"/>
</dbReference>
<feature type="binding site" evidence="8">
    <location>
        <begin position="156"/>
        <end position="161"/>
    </location>
    <ligand>
        <name>NADP(+)</name>
        <dbReference type="ChEBI" id="CHEBI:58349"/>
    </ligand>
</feature>
<dbReference type="InterPro" id="IPR006151">
    <property type="entry name" value="Shikm_DH/Glu-tRNA_Rdtase"/>
</dbReference>
<dbReference type="STRING" id="1748243.Tel_02245"/>
<dbReference type="FunFam" id="3.40.50.10860:FF:000006">
    <property type="entry name" value="Shikimate dehydrogenase (NADP(+))"/>
    <property type="match status" value="1"/>
</dbReference>
<feature type="binding site" evidence="8">
    <location>
        <position position="82"/>
    </location>
    <ligand>
        <name>NADP(+)</name>
        <dbReference type="ChEBI" id="CHEBI:58349"/>
    </ligand>
</feature>
<feature type="binding site" evidence="8">
    <location>
        <position position="107"/>
    </location>
    <ligand>
        <name>shikimate</name>
        <dbReference type="ChEBI" id="CHEBI:36208"/>
    </ligand>
</feature>
<feature type="domain" description="Quinate/shikimate 5-dehydrogenase/glutamyl-tRNA reductase" evidence="9">
    <location>
        <begin position="123"/>
        <end position="198"/>
    </location>
</feature>
<dbReference type="GO" id="GO:0004764">
    <property type="term" value="F:shikimate 3-dehydrogenase (NADP+) activity"/>
    <property type="evidence" value="ECO:0007669"/>
    <property type="project" value="UniProtKB-UniRule"/>
</dbReference>
<dbReference type="InterPro" id="IPR013708">
    <property type="entry name" value="Shikimate_DH-bd_N"/>
</dbReference>
<evidence type="ECO:0000256" key="1">
    <source>
        <dbReference type="ARBA" id="ARBA00004871"/>
    </source>
</evidence>
<keyword evidence="4 8" id="KW-0521">NADP</keyword>
<comment type="pathway">
    <text evidence="1 8">Metabolic intermediate biosynthesis; chorismate biosynthesis; chorismate from D-erythrose 4-phosphate and phosphoenolpyruvate: step 4/7.</text>
</comment>
<feature type="binding site" evidence="8">
    <location>
        <position position="222"/>
    </location>
    <ligand>
        <name>shikimate</name>
        <dbReference type="ChEBI" id="CHEBI:36208"/>
    </ligand>
</feature>
<accession>A0A0S2TAA5</accession>
<dbReference type="AlphaFoldDB" id="A0A0S2TAA5"/>
<dbReference type="GO" id="GO:0005829">
    <property type="term" value="C:cytosol"/>
    <property type="evidence" value="ECO:0007669"/>
    <property type="project" value="TreeGrafter"/>
</dbReference>
<dbReference type="SUPFAM" id="SSF53223">
    <property type="entry name" value="Aminoacid dehydrogenase-like, N-terminal domain"/>
    <property type="match status" value="1"/>
</dbReference>
<keyword evidence="13" id="KW-1185">Reference proteome</keyword>
<dbReference type="Gene3D" id="3.40.50.10860">
    <property type="entry name" value="Leucine Dehydrogenase, chain A, domain 1"/>
    <property type="match status" value="1"/>
</dbReference>
<reference evidence="12" key="1">
    <citation type="submission" date="2015-10" db="EMBL/GenBank/DDBJ databases">
        <title>Description of Candidatus Tenderia electrophaga gen. nov, sp. nov., an Uncultivated Electroautotroph from a Biocathode Enrichment.</title>
        <authorList>
            <person name="Eddie B.J."/>
            <person name="Malanoski A.P."/>
            <person name="Wang Z."/>
            <person name="Hall R.J."/>
            <person name="Oh S.D."/>
            <person name="Heiner C."/>
            <person name="Lin B."/>
            <person name="Strycharz-Glaven S.M."/>
        </authorList>
    </citation>
    <scope>NUCLEOTIDE SEQUENCE [LARGE SCALE GENOMIC DNA]</scope>
    <source>
        <strain evidence="12">NRL1</strain>
    </source>
</reference>
<feature type="binding site" evidence="8">
    <location>
        <position position="66"/>
    </location>
    <ligand>
        <name>shikimate</name>
        <dbReference type="ChEBI" id="CHEBI:36208"/>
    </ligand>
</feature>
<feature type="domain" description="SDH C-terminal" evidence="11">
    <location>
        <begin position="244"/>
        <end position="274"/>
    </location>
</feature>
<organism evidence="12 13">
    <name type="scientific">Candidatus Tenderia electrophaga</name>
    <dbReference type="NCBI Taxonomy" id="1748243"/>
    <lineage>
        <taxon>Bacteria</taxon>
        <taxon>Pseudomonadati</taxon>
        <taxon>Pseudomonadota</taxon>
        <taxon>Gammaproteobacteria</taxon>
        <taxon>Candidatus Tenderiales</taxon>
        <taxon>Candidatus Tenderiaceae</taxon>
        <taxon>Candidatus Tenderia</taxon>
    </lineage>
</organism>
<evidence type="ECO:0000313" key="13">
    <source>
        <dbReference type="Proteomes" id="UP000055136"/>
    </source>
</evidence>
<dbReference type="KEGG" id="tee:Tel_02245"/>
<keyword evidence="5 8" id="KW-0560">Oxidoreductase</keyword>
<dbReference type="Pfam" id="PF01488">
    <property type="entry name" value="Shikimate_DH"/>
    <property type="match status" value="1"/>
</dbReference>
<feature type="binding site" evidence="8">
    <location>
        <position position="91"/>
    </location>
    <ligand>
        <name>shikimate</name>
        <dbReference type="ChEBI" id="CHEBI:36208"/>
    </ligand>
</feature>
<feature type="binding site" evidence="8">
    <location>
        <position position="220"/>
    </location>
    <ligand>
        <name>NADP(+)</name>
        <dbReference type="ChEBI" id="CHEBI:58349"/>
    </ligand>
</feature>
<gene>
    <name evidence="8 12" type="primary">aroE</name>
    <name evidence="12" type="ORF">Tel_02245</name>
</gene>
<dbReference type="InterPro" id="IPR041121">
    <property type="entry name" value="SDH_C"/>
</dbReference>
<feature type="active site" description="Proton acceptor" evidence="8">
    <location>
        <position position="70"/>
    </location>
</feature>
<dbReference type="GO" id="GO:0019632">
    <property type="term" value="P:shikimate metabolic process"/>
    <property type="evidence" value="ECO:0007669"/>
    <property type="project" value="InterPro"/>
</dbReference>
<dbReference type="PANTHER" id="PTHR21089:SF1">
    <property type="entry name" value="BIFUNCTIONAL 3-DEHYDROQUINATE DEHYDRATASE_SHIKIMATE DEHYDROGENASE, CHLOROPLASTIC"/>
    <property type="match status" value="1"/>
</dbReference>
<proteinExistence type="inferred from homology"/>
<feature type="binding site" evidence="8">
    <location>
        <begin position="132"/>
        <end position="136"/>
    </location>
    <ligand>
        <name>NADP(+)</name>
        <dbReference type="ChEBI" id="CHEBI:58349"/>
    </ligand>
</feature>
<dbReference type="SUPFAM" id="SSF51735">
    <property type="entry name" value="NAD(P)-binding Rossmann-fold domains"/>
    <property type="match status" value="1"/>
</dbReference>
<feature type="domain" description="Shikimate dehydrogenase substrate binding N-terminal" evidence="10">
    <location>
        <begin position="11"/>
        <end position="93"/>
    </location>
</feature>
<evidence type="ECO:0000313" key="12">
    <source>
        <dbReference type="EMBL" id="ALP52054.1"/>
    </source>
</evidence>
<dbReference type="InterPro" id="IPR011342">
    <property type="entry name" value="Shikimate_DH"/>
</dbReference>
<evidence type="ECO:0000256" key="2">
    <source>
        <dbReference type="ARBA" id="ARBA00012962"/>
    </source>
</evidence>
<dbReference type="GO" id="GO:0050661">
    <property type="term" value="F:NADP binding"/>
    <property type="evidence" value="ECO:0007669"/>
    <property type="project" value="InterPro"/>
</dbReference>
<comment type="subunit">
    <text evidence="8">Homodimer.</text>
</comment>
<dbReference type="InterPro" id="IPR022893">
    <property type="entry name" value="Shikimate_DH_fam"/>
</dbReference>
<dbReference type="NCBIfam" id="NF001310">
    <property type="entry name" value="PRK00258.1-2"/>
    <property type="match status" value="1"/>
</dbReference>
<dbReference type="FunFam" id="3.40.50.720:FF:000104">
    <property type="entry name" value="Shikimate dehydrogenase (NADP(+))"/>
    <property type="match status" value="1"/>
</dbReference>
<dbReference type="NCBIfam" id="TIGR00507">
    <property type="entry name" value="aroE"/>
    <property type="match status" value="1"/>
</dbReference>
<sequence>METVSTDRYAVMGNPIGHSKSPQIHTQFARQTRQAINYEALLVELGGFAAAVERFQAEAGKGLNITVPFKQQAWSLVTERSERARVAGAVNTIVFRDDGSRYADNTDGVGLVRDLRVNHNIVLQDKAVLILGAGGAVRGVLAPLLAQRPAHLVIANRTDAKAVELAGRFRELGNITGCGFDDLGTAPFDLVINATSASLEGQMPPLPDDVLAAQAVCYDLMYSAAATPFQLWAQARGAAKAVDGLGMLVEQAAESFCLWRGMRPETQPVIARLRADMST</sequence>
<dbReference type="InterPro" id="IPR046346">
    <property type="entry name" value="Aminoacid_DH-like_N_sf"/>
</dbReference>
<evidence type="ECO:0000256" key="5">
    <source>
        <dbReference type="ARBA" id="ARBA00023002"/>
    </source>
</evidence>
<evidence type="ECO:0000256" key="8">
    <source>
        <dbReference type="HAMAP-Rule" id="MF_00222"/>
    </source>
</evidence>
<dbReference type="GO" id="GO:0008652">
    <property type="term" value="P:amino acid biosynthetic process"/>
    <property type="evidence" value="ECO:0007669"/>
    <property type="project" value="UniProtKB-KW"/>
</dbReference>
<evidence type="ECO:0000256" key="3">
    <source>
        <dbReference type="ARBA" id="ARBA00022605"/>
    </source>
</evidence>
<dbReference type="InterPro" id="IPR036291">
    <property type="entry name" value="NAD(P)-bd_dom_sf"/>
</dbReference>
<protein>
    <recommendedName>
        <fullName evidence="2 8">Shikimate dehydrogenase (NADP(+))</fullName>
        <shortName evidence="8">SDH</shortName>
        <ecNumber evidence="2 8">1.1.1.25</ecNumber>
    </recommendedName>
</protein>
<feature type="binding site" evidence="8">
    <location>
        <begin position="19"/>
        <end position="21"/>
    </location>
    <ligand>
        <name>shikimate</name>
        <dbReference type="ChEBI" id="CHEBI:36208"/>
    </ligand>
</feature>
<evidence type="ECO:0000259" key="10">
    <source>
        <dbReference type="Pfam" id="PF08501"/>
    </source>
</evidence>
<keyword evidence="3 8" id="KW-0028">Amino-acid biosynthesis</keyword>
<evidence type="ECO:0000259" key="11">
    <source>
        <dbReference type="Pfam" id="PF18317"/>
    </source>
</evidence>
<name>A0A0S2TAA5_9GAMM</name>
<evidence type="ECO:0000256" key="4">
    <source>
        <dbReference type="ARBA" id="ARBA00022857"/>
    </source>
</evidence>
<evidence type="ECO:0000259" key="9">
    <source>
        <dbReference type="Pfam" id="PF01488"/>
    </source>
</evidence>
<dbReference type="UniPathway" id="UPA00053">
    <property type="reaction ID" value="UER00087"/>
</dbReference>
<feature type="binding site" evidence="8">
    <location>
        <position position="244"/>
    </location>
    <ligand>
        <name>NADP(+)</name>
        <dbReference type="ChEBI" id="CHEBI:58349"/>
    </ligand>
</feature>
<dbReference type="PANTHER" id="PTHR21089">
    <property type="entry name" value="SHIKIMATE DEHYDROGENASE"/>
    <property type="match status" value="1"/>
</dbReference>
<dbReference type="GO" id="GO:0009423">
    <property type="term" value="P:chorismate biosynthetic process"/>
    <property type="evidence" value="ECO:0007669"/>
    <property type="project" value="UniProtKB-UniRule"/>
</dbReference>
<comment type="function">
    <text evidence="8">Involved in the biosynthesis of the chorismate, which leads to the biosynthesis of aromatic amino acids. Catalyzes the reversible NADPH linked reduction of 3-dehydroshikimate (DHSA) to yield shikimate (SA).</text>
</comment>
<dbReference type="CDD" id="cd01065">
    <property type="entry name" value="NAD_bind_Shikimate_DH"/>
    <property type="match status" value="1"/>
</dbReference>
<comment type="catalytic activity">
    <reaction evidence="7 8">
        <text>shikimate + NADP(+) = 3-dehydroshikimate + NADPH + H(+)</text>
        <dbReference type="Rhea" id="RHEA:17737"/>
        <dbReference type="ChEBI" id="CHEBI:15378"/>
        <dbReference type="ChEBI" id="CHEBI:16630"/>
        <dbReference type="ChEBI" id="CHEBI:36208"/>
        <dbReference type="ChEBI" id="CHEBI:57783"/>
        <dbReference type="ChEBI" id="CHEBI:58349"/>
        <dbReference type="EC" id="1.1.1.25"/>
    </reaction>
</comment>
<evidence type="ECO:0000256" key="7">
    <source>
        <dbReference type="ARBA" id="ARBA00049442"/>
    </source>
</evidence>
<dbReference type="HAMAP" id="MF_00222">
    <property type="entry name" value="Shikimate_DH_AroE"/>
    <property type="match status" value="1"/>
</dbReference>
<keyword evidence="6 8" id="KW-0057">Aromatic amino acid biosynthesis</keyword>